<dbReference type="InterPro" id="IPR006390">
    <property type="entry name" value="DHP_synth_dom"/>
</dbReference>
<dbReference type="PANTHER" id="PTHR20941">
    <property type="entry name" value="FOLATE SYNTHESIS PROTEINS"/>
    <property type="match status" value="1"/>
</dbReference>
<evidence type="ECO:0000313" key="12">
    <source>
        <dbReference type="Proteomes" id="UP000285112"/>
    </source>
</evidence>
<comment type="cofactor">
    <cofactor evidence="2">
        <name>Mg(2+)</name>
        <dbReference type="ChEBI" id="CHEBI:18420"/>
    </cofactor>
</comment>
<evidence type="ECO:0000256" key="8">
    <source>
        <dbReference type="ARBA" id="ARBA00022842"/>
    </source>
</evidence>
<evidence type="ECO:0000256" key="1">
    <source>
        <dbReference type="ARBA" id="ARBA00000012"/>
    </source>
</evidence>
<dbReference type="InterPro" id="IPR011005">
    <property type="entry name" value="Dihydropteroate_synth-like_sf"/>
</dbReference>
<dbReference type="InterPro" id="IPR000489">
    <property type="entry name" value="Pterin-binding_dom"/>
</dbReference>
<keyword evidence="8" id="KW-0460">Magnesium</keyword>
<keyword evidence="9" id="KW-0289">Folate biosynthesis</keyword>
<protein>
    <recommendedName>
        <fullName evidence="5">dihydropteroate synthase</fullName>
        <ecNumber evidence="5">2.5.1.15</ecNumber>
    </recommendedName>
</protein>
<evidence type="ECO:0000256" key="3">
    <source>
        <dbReference type="ARBA" id="ARBA00004763"/>
    </source>
</evidence>
<evidence type="ECO:0000256" key="5">
    <source>
        <dbReference type="ARBA" id="ARBA00012458"/>
    </source>
</evidence>
<evidence type="ECO:0000256" key="4">
    <source>
        <dbReference type="ARBA" id="ARBA00009503"/>
    </source>
</evidence>
<proteinExistence type="inferred from homology"/>
<evidence type="ECO:0000256" key="7">
    <source>
        <dbReference type="ARBA" id="ARBA00022723"/>
    </source>
</evidence>
<dbReference type="Proteomes" id="UP000285112">
    <property type="component" value="Unassembled WGS sequence"/>
</dbReference>
<comment type="caution">
    <text evidence="11">The sequence shown here is derived from an EMBL/GenBank/DDBJ whole genome shotgun (WGS) entry which is preliminary data.</text>
</comment>
<dbReference type="SUPFAM" id="SSF51717">
    <property type="entry name" value="Dihydropteroate synthetase-like"/>
    <property type="match status" value="1"/>
</dbReference>
<dbReference type="AlphaFoldDB" id="A0A419HZN5"/>
<name>A0A419HZN5_9PSEU</name>
<dbReference type="PROSITE" id="PS50972">
    <property type="entry name" value="PTERIN_BINDING"/>
    <property type="match status" value="1"/>
</dbReference>
<gene>
    <name evidence="11" type="primary">folP</name>
    <name evidence="11" type="ORF">D5S19_21415</name>
</gene>
<dbReference type="PANTHER" id="PTHR20941:SF1">
    <property type="entry name" value="FOLIC ACID SYNTHESIS PROTEIN FOL1"/>
    <property type="match status" value="1"/>
</dbReference>
<dbReference type="GO" id="GO:0005829">
    <property type="term" value="C:cytosol"/>
    <property type="evidence" value="ECO:0007669"/>
    <property type="project" value="TreeGrafter"/>
</dbReference>
<feature type="domain" description="Pterin-binding" evidence="10">
    <location>
        <begin position="25"/>
        <end position="278"/>
    </location>
</feature>
<comment type="catalytic activity">
    <reaction evidence="1">
        <text>(7,8-dihydropterin-6-yl)methyl diphosphate + 4-aminobenzoate = 7,8-dihydropteroate + diphosphate</text>
        <dbReference type="Rhea" id="RHEA:19949"/>
        <dbReference type="ChEBI" id="CHEBI:17836"/>
        <dbReference type="ChEBI" id="CHEBI:17839"/>
        <dbReference type="ChEBI" id="CHEBI:33019"/>
        <dbReference type="ChEBI" id="CHEBI:72950"/>
        <dbReference type="EC" id="2.5.1.15"/>
    </reaction>
</comment>
<dbReference type="NCBIfam" id="TIGR01496">
    <property type="entry name" value="DHPS"/>
    <property type="match status" value="1"/>
</dbReference>
<dbReference type="GO" id="GO:0004156">
    <property type="term" value="F:dihydropteroate synthase activity"/>
    <property type="evidence" value="ECO:0007669"/>
    <property type="project" value="UniProtKB-EC"/>
</dbReference>
<dbReference type="Gene3D" id="3.20.20.20">
    <property type="entry name" value="Dihydropteroate synthase-like"/>
    <property type="match status" value="1"/>
</dbReference>
<comment type="similarity">
    <text evidence="4">Belongs to the DHPS family.</text>
</comment>
<keyword evidence="6 11" id="KW-0808">Transferase</keyword>
<sequence length="304" mass="32937">MGDPAGGTRVGELRVKGRQVRTDRPLVMAILNANTDSFSDPGPRDLDKLLDRAARFAAEGAAIIDVGAQSGITGRAPVPAEAEIAAVRPVVREIARSLPGVLISVDTFKDDVAEAVLDAGAHLINDVSGLRNQRIAELCARHEAALVIMHTSAPPLHKLQDPDRYQDVTMETMRYLDRQCELAVRLGLPEDAIIIDPGPDFTKTPAQTIELLRNARRFAEFGKPLLLALSRKDFVGALTQRSPVDRTAGTLGAIAALRHLPDQILRVHDVQSTVDLLAVFDAITGDTPIPRDLTVPHRLLHQQA</sequence>
<evidence type="ECO:0000256" key="9">
    <source>
        <dbReference type="ARBA" id="ARBA00022909"/>
    </source>
</evidence>
<evidence type="ECO:0000256" key="6">
    <source>
        <dbReference type="ARBA" id="ARBA00022679"/>
    </source>
</evidence>
<dbReference type="InterPro" id="IPR045031">
    <property type="entry name" value="DHP_synth-like"/>
</dbReference>
<evidence type="ECO:0000256" key="2">
    <source>
        <dbReference type="ARBA" id="ARBA00001946"/>
    </source>
</evidence>
<evidence type="ECO:0000313" key="11">
    <source>
        <dbReference type="EMBL" id="RJQ82664.1"/>
    </source>
</evidence>
<keyword evidence="12" id="KW-1185">Reference proteome</keyword>
<dbReference type="Pfam" id="PF00809">
    <property type="entry name" value="Pterin_bind"/>
    <property type="match status" value="1"/>
</dbReference>
<accession>A0A419HZN5</accession>
<reference evidence="11 12" key="1">
    <citation type="submission" date="2018-09" db="EMBL/GenBank/DDBJ databases">
        <title>YIM PH 21725 draft genome.</title>
        <authorList>
            <person name="Miao C."/>
        </authorList>
    </citation>
    <scope>NUCLEOTIDE SEQUENCE [LARGE SCALE GENOMIC DNA]</scope>
    <source>
        <strain evidence="12">YIM PH21725</strain>
    </source>
</reference>
<evidence type="ECO:0000259" key="10">
    <source>
        <dbReference type="PROSITE" id="PS50972"/>
    </source>
</evidence>
<dbReference type="GO" id="GO:0046872">
    <property type="term" value="F:metal ion binding"/>
    <property type="evidence" value="ECO:0007669"/>
    <property type="project" value="UniProtKB-KW"/>
</dbReference>
<dbReference type="GO" id="GO:0046654">
    <property type="term" value="P:tetrahydrofolate biosynthetic process"/>
    <property type="evidence" value="ECO:0007669"/>
    <property type="project" value="TreeGrafter"/>
</dbReference>
<dbReference type="GO" id="GO:0046656">
    <property type="term" value="P:folic acid biosynthetic process"/>
    <property type="evidence" value="ECO:0007669"/>
    <property type="project" value="UniProtKB-KW"/>
</dbReference>
<dbReference type="EC" id="2.5.1.15" evidence="5"/>
<dbReference type="EMBL" id="QZFV01000100">
    <property type="protein sequence ID" value="RJQ82664.1"/>
    <property type="molecule type" value="Genomic_DNA"/>
</dbReference>
<organism evidence="11 12">
    <name type="scientific">Amycolatopsis panacis</name>
    <dbReference type="NCBI Taxonomy" id="2340917"/>
    <lineage>
        <taxon>Bacteria</taxon>
        <taxon>Bacillati</taxon>
        <taxon>Actinomycetota</taxon>
        <taxon>Actinomycetes</taxon>
        <taxon>Pseudonocardiales</taxon>
        <taxon>Pseudonocardiaceae</taxon>
        <taxon>Amycolatopsis</taxon>
    </lineage>
</organism>
<comment type="pathway">
    <text evidence="3">Cofactor biosynthesis; tetrahydrofolate biosynthesis; 7,8-dihydrofolate from 2-amino-4-hydroxy-6-hydroxymethyl-7,8-dihydropteridine diphosphate and 4-aminobenzoate: step 1/2.</text>
</comment>
<keyword evidence="7" id="KW-0479">Metal-binding</keyword>